<proteinExistence type="predicted"/>
<name>A0A7S3LPQ9_9STRA</name>
<organism evidence="2">
    <name type="scientific">Aplanochytrium stocchinoi</name>
    <dbReference type="NCBI Taxonomy" id="215587"/>
    <lineage>
        <taxon>Eukaryota</taxon>
        <taxon>Sar</taxon>
        <taxon>Stramenopiles</taxon>
        <taxon>Bigyra</taxon>
        <taxon>Labyrinthulomycetes</taxon>
        <taxon>Thraustochytrida</taxon>
        <taxon>Thraustochytriidae</taxon>
        <taxon>Aplanochytrium</taxon>
    </lineage>
</organism>
<reference evidence="2" key="1">
    <citation type="submission" date="2021-01" db="EMBL/GenBank/DDBJ databases">
        <authorList>
            <person name="Corre E."/>
            <person name="Pelletier E."/>
            <person name="Niang G."/>
            <person name="Scheremetjew M."/>
            <person name="Finn R."/>
            <person name="Kale V."/>
            <person name="Holt S."/>
            <person name="Cochrane G."/>
            <person name="Meng A."/>
            <person name="Brown T."/>
            <person name="Cohen L."/>
        </authorList>
    </citation>
    <scope>NUCLEOTIDE SEQUENCE</scope>
    <source>
        <strain evidence="2">GSBS06</strain>
    </source>
</reference>
<dbReference type="EMBL" id="HBIN01011380">
    <property type="protein sequence ID" value="CAE0438284.1"/>
    <property type="molecule type" value="Transcribed_RNA"/>
</dbReference>
<gene>
    <name evidence="2" type="ORF">ASTO00021_LOCUS8529</name>
</gene>
<feature type="region of interest" description="Disordered" evidence="1">
    <location>
        <begin position="72"/>
        <end position="156"/>
    </location>
</feature>
<accession>A0A7S3LPQ9</accession>
<feature type="compositionally biased region" description="Acidic residues" evidence="1">
    <location>
        <begin position="106"/>
        <end position="122"/>
    </location>
</feature>
<dbReference type="AlphaFoldDB" id="A0A7S3LPQ9"/>
<evidence type="ECO:0000313" key="2">
    <source>
        <dbReference type="EMBL" id="CAE0438284.1"/>
    </source>
</evidence>
<evidence type="ECO:0000256" key="1">
    <source>
        <dbReference type="SAM" id="MobiDB-lite"/>
    </source>
</evidence>
<sequence length="156" mass="17566">MLKDKGIVKSNFSGCIGCASGKNGFKNIFGNKYGQRLAKIQILREQAKAKLEEEMQEKHSQEERLMKLKEELQQKEAEAAKAKDQSNLESEKSTAAPSTWYVPDREDIDYSDDSSTDEDEEGPTMAAKKRKVDLGAGMSEADANRAMNYHEKKQKQ</sequence>
<protein>
    <submittedName>
        <fullName evidence="2">Uncharacterized protein</fullName>
    </submittedName>
</protein>
<feature type="compositionally biased region" description="Basic and acidic residues" evidence="1">
    <location>
        <begin position="72"/>
        <end position="92"/>
    </location>
</feature>